<dbReference type="AlphaFoldDB" id="A0A812X6G0"/>
<dbReference type="Proteomes" id="UP000649617">
    <property type="component" value="Unassembled WGS sequence"/>
</dbReference>
<dbReference type="OrthoDB" id="10663909at2759"/>
<organism evidence="1 2">
    <name type="scientific">Symbiodinium pilosum</name>
    <name type="common">Dinoflagellate</name>
    <dbReference type="NCBI Taxonomy" id="2952"/>
    <lineage>
        <taxon>Eukaryota</taxon>
        <taxon>Sar</taxon>
        <taxon>Alveolata</taxon>
        <taxon>Dinophyceae</taxon>
        <taxon>Suessiales</taxon>
        <taxon>Symbiodiniaceae</taxon>
        <taxon>Symbiodinium</taxon>
    </lineage>
</organism>
<accession>A0A812X6G0</accession>
<evidence type="ECO:0000313" key="1">
    <source>
        <dbReference type="EMBL" id="CAE7726507.1"/>
    </source>
</evidence>
<comment type="caution">
    <text evidence="1">The sequence shown here is derived from an EMBL/GenBank/DDBJ whole genome shotgun (WGS) entry which is preliminary data.</text>
</comment>
<protein>
    <submittedName>
        <fullName evidence="1">Uncharacterized protein</fullName>
    </submittedName>
</protein>
<gene>
    <name evidence="1" type="ORF">SPIL2461_LOCUS20794</name>
</gene>
<proteinExistence type="predicted"/>
<name>A0A812X6G0_SYMPI</name>
<keyword evidence="2" id="KW-1185">Reference proteome</keyword>
<dbReference type="EMBL" id="CAJNIZ010045660">
    <property type="protein sequence ID" value="CAE7726507.1"/>
    <property type="molecule type" value="Genomic_DNA"/>
</dbReference>
<sequence>MTWRITGHVLHAVLSVDESLDNNGLPVPKEPQGQVKMLVQTNMELSRKLNLMRRDYLRELTSHRDKQRSISDEAQEVLQDLQEHPVMFFEPLKFVLDDVTKEFIKLVVEERARLLSGCLRSSHFQVHAASHRMRLAWPAVRFTACSQTSSLQVLSVFLMSMVPVMRGIRKKVTFIRKYII</sequence>
<evidence type="ECO:0000313" key="2">
    <source>
        <dbReference type="Proteomes" id="UP000649617"/>
    </source>
</evidence>
<reference evidence="1" key="1">
    <citation type="submission" date="2021-02" db="EMBL/GenBank/DDBJ databases">
        <authorList>
            <person name="Dougan E. K."/>
            <person name="Rhodes N."/>
            <person name="Thang M."/>
            <person name="Chan C."/>
        </authorList>
    </citation>
    <scope>NUCLEOTIDE SEQUENCE</scope>
</reference>